<organism evidence="9 10">
    <name type="scientific">Aromatoleum buckelii</name>
    <dbReference type="NCBI Taxonomy" id="200254"/>
    <lineage>
        <taxon>Bacteria</taxon>
        <taxon>Pseudomonadati</taxon>
        <taxon>Pseudomonadota</taxon>
        <taxon>Betaproteobacteria</taxon>
        <taxon>Rhodocyclales</taxon>
        <taxon>Rhodocyclaceae</taxon>
        <taxon>Aromatoleum</taxon>
    </lineage>
</organism>
<comment type="function">
    <text evidence="6">Exhibits a very high intrinsic GTPase hydrolysis rate. Involved in the addition of a carboxymethylaminomethyl (cmnm) group at the wobble position (U34) of certain tRNAs, forming tRNA-cmnm(5)s(2)U34.</text>
</comment>
<dbReference type="NCBIfam" id="TIGR00231">
    <property type="entry name" value="small_GTP"/>
    <property type="match status" value="1"/>
</dbReference>
<dbReference type="Pfam" id="PF01926">
    <property type="entry name" value="MMR_HSR1"/>
    <property type="match status" value="1"/>
</dbReference>
<feature type="binding site" evidence="6">
    <location>
        <position position="251"/>
    </location>
    <ligand>
        <name>K(+)</name>
        <dbReference type="ChEBI" id="CHEBI:29103"/>
    </ligand>
</feature>
<dbReference type="CDD" id="cd04164">
    <property type="entry name" value="trmE"/>
    <property type="match status" value="1"/>
</dbReference>
<evidence type="ECO:0000256" key="3">
    <source>
        <dbReference type="ARBA" id="ARBA00022741"/>
    </source>
</evidence>
<feature type="binding site" evidence="6">
    <location>
        <begin position="230"/>
        <end position="235"/>
    </location>
    <ligand>
        <name>GTP</name>
        <dbReference type="ChEBI" id="CHEBI:37565"/>
    </ligand>
</feature>
<dbReference type="PANTHER" id="PTHR42714">
    <property type="entry name" value="TRNA MODIFICATION GTPASE GTPBP3"/>
    <property type="match status" value="1"/>
</dbReference>
<dbReference type="Gene3D" id="1.20.120.430">
    <property type="entry name" value="tRNA modification GTPase MnmE domain 2"/>
    <property type="match status" value="1"/>
</dbReference>
<dbReference type="InterPro" id="IPR004520">
    <property type="entry name" value="GTPase_MnmE"/>
</dbReference>
<dbReference type="InterPro" id="IPR005225">
    <property type="entry name" value="Small_GTP-bd"/>
</dbReference>
<dbReference type="Pfam" id="PF10396">
    <property type="entry name" value="TrmE_N"/>
    <property type="match status" value="1"/>
</dbReference>
<feature type="binding site" evidence="6">
    <location>
        <begin position="249"/>
        <end position="255"/>
    </location>
    <ligand>
        <name>GTP</name>
        <dbReference type="ChEBI" id="CHEBI:37565"/>
    </ligand>
</feature>
<comment type="cofactor">
    <cofactor evidence="6">
        <name>K(+)</name>
        <dbReference type="ChEBI" id="CHEBI:29103"/>
    </cofactor>
    <text evidence="6">Binds 1 potassium ion per subunit.</text>
</comment>
<feature type="binding site" evidence="6">
    <location>
        <position position="255"/>
    </location>
    <ligand>
        <name>Mg(2+)</name>
        <dbReference type="ChEBI" id="CHEBI:18420"/>
    </ligand>
</feature>
<evidence type="ECO:0000256" key="6">
    <source>
        <dbReference type="HAMAP-Rule" id="MF_00379"/>
    </source>
</evidence>
<dbReference type="Proteomes" id="UP000601990">
    <property type="component" value="Unassembled WGS sequence"/>
</dbReference>
<evidence type="ECO:0000256" key="5">
    <source>
        <dbReference type="ARBA" id="ARBA00023134"/>
    </source>
</evidence>
<feature type="binding site" evidence="6">
    <location>
        <position position="85"/>
    </location>
    <ligand>
        <name>(6S)-5-formyl-5,6,7,8-tetrahydrofolate</name>
        <dbReference type="ChEBI" id="CHEBI:57457"/>
    </ligand>
</feature>
<accession>A0ABX1MZ72</accession>
<dbReference type="InterPro" id="IPR006073">
    <property type="entry name" value="GTP-bd"/>
</dbReference>
<dbReference type="InterPro" id="IPR027266">
    <property type="entry name" value="TrmE/GcvT-like"/>
</dbReference>
<dbReference type="Pfam" id="PF12631">
    <property type="entry name" value="MnmE_helical"/>
    <property type="match status" value="1"/>
</dbReference>
<feature type="binding site" evidence="6">
    <location>
        <position position="234"/>
    </location>
    <ligand>
        <name>Mg(2+)</name>
        <dbReference type="ChEBI" id="CHEBI:18420"/>
    </ligand>
</feature>
<dbReference type="PANTHER" id="PTHR42714:SF2">
    <property type="entry name" value="TRNA MODIFICATION GTPASE GTPBP3, MITOCHONDRIAL"/>
    <property type="match status" value="1"/>
</dbReference>
<reference evidence="9" key="1">
    <citation type="submission" date="2019-12" db="EMBL/GenBank/DDBJ databases">
        <title>Comparative genomics gives insights into the taxonomy of the Azoarcus-Aromatoleum group and reveals separate origins of nif in the plant-associated Azoarcus and non-plant-associated Aromatoleum sub-groups.</title>
        <authorList>
            <person name="Lafos M."/>
            <person name="Maluk M."/>
            <person name="Batista M."/>
            <person name="Junghare M."/>
            <person name="Carmona M."/>
            <person name="Faoro H."/>
            <person name="Cruz L.M."/>
            <person name="Battistoni F."/>
            <person name="De Souza E."/>
            <person name="Pedrosa F."/>
            <person name="Chen W.-M."/>
            <person name="Poole P.S."/>
            <person name="Dixon R.A."/>
            <person name="James E.K."/>
        </authorList>
    </citation>
    <scope>NUCLEOTIDE SEQUENCE</scope>
    <source>
        <strain evidence="9">U120</strain>
    </source>
</reference>
<keyword evidence="2 6" id="KW-0819">tRNA processing</keyword>
<gene>
    <name evidence="6 9" type="primary">mnmE</name>
    <name evidence="6" type="synonym">trmE</name>
    <name evidence="9" type="ORF">GO608_04445</name>
</gene>
<name>A0ABX1MZ72_9RHOO</name>
<evidence type="ECO:0000313" key="9">
    <source>
        <dbReference type="EMBL" id="NMF92575.1"/>
    </source>
</evidence>
<feature type="binding site" evidence="6">
    <location>
        <position position="254"/>
    </location>
    <ligand>
        <name>K(+)</name>
        <dbReference type="ChEBI" id="CHEBI:29103"/>
    </ligand>
</feature>
<dbReference type="Gene3D" id="3.30.1360.120">
    <property type="entry name" value="Probable tRNA modification gtpase trme, domain 1"/>
    <property type="match status" value="1"/>
</dbReference>
<keyword evidence="6" id="KW-0963">Cytoplasm</keyword>
<dbReference type="HAMAP" id="MF_00379">
    <property type="entry name" value="GTPase_MnmE"/>
    <property type="match status" value="1"/>
</dbReference>
<protein>
    <recommendedName>
        <fullName evidence="6">tRNA modification GTPase MnmE</fullName>
        <ecNumber evidence="6">3.6.-.-</ecNumber>
    </recommendedName>
</protein>
<dbReference type="NCBIfam" id="NF003661">
    <property type="entry name" value="PRK05291.1-3"/>
    <property type="match status" value="1"/>
</dbReference>
<feature type="binding site" evidence="6">
    <location>
        <position position="451"/>
    </location>
    <ligand>
        <name>(6S)-5-formyl-5,6,7,8-tetrahydrofolate</name>
        <dbReference type="ChEBI" id="CHEBI:57457"/>
    </ligand>
</feature>
<evidence type="ECO:0000256" key="7">
    <source>
        <dbReference type="RuleBase" id="RU003313"/>
    </source>
</evidence>
<comment type="similarity">
    <text evidence="1 6 7">Belongs to the TRAFAC class TrmE-Era-EngA-EngB-Septin-like GTPase superfamily. TrmE GTPase family.</text>
</comment>
<evidence type="ECO:0000256" key="1">
    <source>
        <dbReference type="ARBA" id="ARBA00011043"/>
    </source>
</evidence>
<dbReference type="PRINTS" id="PR00326">
    <property type="entry name" value="GTP1OBG"/>
</dbReference>
<dbReference type="SUPFAM" id="SSF116878">
    <property type="entry name" value="TrmE connector domain"/>
    <property type="match status" value="1"/>
</dbReference>
<dbReference type="PROSITE" id="PS51709">
    <property type="entry name" value="G_TRME"/>
    <property type="match status" value="1"/>
</dbReference>
<sequence length="451" mass="48342">MKSPAPSLPDTIAAAATAAGRGGIGVVRVSGAALAPFARALTGREPKPRHAAFTHFVDAVGKPIDEGILLYFPAPHSFTGEDVIELQGHGGPVVLQLVLARCLELGARLAEPGEFSRRAFLNGKMDLAQAEAVADLIEASTVAAARSAVRSLSGVFSDEMHRLTDALIDLRMLVEATLDFPDEDVEFLENARALERLDTIRVKLEGVLERARQGALLRSGMNVVLVGQPNVGKSSLLNCLAGEERAIVTDIAGTTRDAVRETIAIEGIPIHVIDTAGLRETADPVERLGVERTWREIARADVILRIVDARVGPQPGDDAIDAALPEGVERITIFNKIDLCGLEPARLQHDDGVAIHLSAQLALGVDLLRRELLRVAGWHAHGDDVVLARERHLVALREALTHVVAARTQCGALELFAEELRLAQVSIGEITGEFSSDDLLGVIFSRFCIGK</sequence>
<dbReference type="InterPro" id="IPR027368">
    <property type="entry name" value="MnmE_dom2"/>
</dbReference>
<evidence type="ECO:0000259" key="8">
    <source>
        <dbReference type="PROSITE" id="PS51709"/>
    </source>
</evidence>
<keyword evidence="6" id="KW-0479">Metal-binding</keyword>
<evidence type="ECO:0000313" key="10">
    <source>
        <dbReference type="Proteomes" id="UP000601990"/>
    </source>
</evidence>
<feature type="binding site" evidence="6">
    <location>
        <position position="124"/>
    </location>
    <ligand>
        <name>(6S)-5-formyl-5,6,7,8-tetrahydrofolate</name>
        <dbReference type="ChEBI" id="CHEBI:57457"/>
    </ligand>
</feature>
<evidence type="ECO:0000256" key="2">
    <source>
        <dbReference type="ARBA" id="ARBA00022694"/>
    </source>
</evidence>
<dbReference type="Gene3D" id="3.40.50.300">
    <property type="entry name" value="P-loop containing nucleotide triphosphate hydrolases"/>
    <property type="match status" value="1"/>
</dbReference>
<feature type="binding site" evidence="6">
    <location>
        <position position="28"/>
    </location>
    <ligand>
        <name>(6S)-5-formyl-5,6,7,8-tetrahydrofolate</name>
        <dbReference type="ChEBI" id="CHEBI:57457"/>
    </ligand>
</feature>
<feature type="domain" description="TrmE-type G" evidence="8">
    <location>
        <begin position="220"/>
        <end position="377"/>
    </location>
</feature>
<keyword evidence="6" id="KW-0378">Hydrolase</keyword>
<proteinExistence type="inferred from homology"/>
<dbReference type="EC" id="3.6.-.-" evidence="6"/>
<dbReference type="InterPro" id="IPR027417">
    <property type="entry name" value="P-loop_NTPase"/>
</dbReference>
<feature type="binding site" evidence="6">
    <location>
        <begin position="274"/>
        <end position="277"/>
    </location>
    <ligand>
        <name>GTP</name>
        <dbReference type="ChEBI" id="CHEBI:37565"/>
    </ligand>
</feature>
<dbReference type="EMBL" id="WTVH01000005">
    <property type="protein sequence ID" value="NMF92575.1"/>
    <property type="molecule type" value="Genomic_DNA"/>
</dbReference>
<feature type="binding site" evidence="6">
    <location>
        <position position="230"/>
    </location>
    <ligand>
        <name>K(+)</name>
        <dbReference type="ChEBI" id="CHEBI:29103"/>
    </ligand>
</feature>
<comment type="caution">
    <text evidence="9">The sequence shown here is derived from an EMBL/GenBank/DDBJ whole genome shotgun (WGS) entry which is preliminary data.</text>
</comment>
<dbReference type="SUPFAM" id="SSF52540">
    <property type="entry name" value="P-loop containing nucleoside triphosphate hydrolases"/>
    <property type="match status" value="1"/>
</dbReference>
<comment type="subcellular location">
    <subcellularLocation>
        <location evidence="6">Cytoplasm</location>
    </subcellularLocation>
</comment>
<keyword evidence="10" id="KW-1185">Reference proteome</keyword>
<comment type="caution">
    <text evidence="6">Lacks conserved residue(s) required for the propagation of feature annotation.</text>
</comment>
<comment type="subunit">
    <text evidence="6">Homodimer. Heterotetramer of two MnmE and two MnmG subunits.</text>
</comment>
<keyword evidence="5 6" id="KW-0342">GTP-binding</keyword>
<evidence type="ECO:0000256" key="4">
    <source>
        <dbReference type="ARBA" id="ARBA00022958"/>
    </source>
</evidence>
<dbReference type="RefSeq" id="WP_169197875.1">
    <property type="nucleotide sequence ID" value="NZ_WTVH02000008.1"/>
</dbReference>
<dbReference type="InterPro" id="IPR018948">
    <property type="entry name" value="GTP-bd_TrmE_N"/>
</dbReference>
<dbReference type="InterPro" id="IPR031168">
    <property type="entry name" value="G_TrmE"/>
</dbReference>
<dbReference type="NCBIfam" id="TIGR00450">
    <property type="entry name" value="mnmE_trmE_thdF"/>
    <property type="match status" value="1"/>
</dbReference>
<keyword evidence="6" id="KW-0460">Magnesium</keyword>
<dbReference type="CDD" id="cd14858">
    <property type="entry name" value="TrmE_N"/>
    <property type="match status" value="1"/>
</dbReference>
<keyword evidence="4 6" id="KW-0630">Potassium</keyword>
<feature type="binding site" evidence="6">
    <location>
        <position position="249"/>
    </location>
    <ligand>
        <name>K(+)</name>
        <dbReference type="ChEBI" id="CHEBI:29103"/>
    </ligand>
</feature>
<keyword evidence="3 6" id="KW-0547">Nucleotide-binding</keyword>
<dbReference type="InterPro" id="IPR025867">
    <property type="entry name" value="MnmE_helical"/>
</dbReference>